<comment type="caution">
    <text evidence="1">The sequence shown here is derived from an EMBL/GenBank/DDBJ whole genome shotgun (WGS) entry which is preliminary data.</text>
</comment>
<name>A0A392S4N4_9FABA</name>
<dbReference type="EMBL" id="LXQA010316521">
    <property type="protein sequence ID" value="MCI43382.1"/>
    <property type="molecule type" value="Genomic_DNA"/>
</dbReference>
<dbReference type="AlphaFoldDB" id="A0A392S4N4"/>
<dbReference type="Proteomes" id="UP000265520">
    <property type="component" value="Unassembled WGS sequence"/>
</dbReference>
<keyword evidence="2" id="KW-1185">Reference proteome</keyword>
<organism evidence="1 2">
    <name type="scientific">Trifolium medium</name>
    <dbReference type="NCBI Taxonomy" id="97028"/>
    <lineage>
        <taxon>Eukaryota</taxon>
        <taxon>Viridiplantae</taxon>
        <taxon>Streptophyta</taxon>
        <taxon>Embryophyta</taxon>
        <taxon>Tracheophyta</taxon>
        <taxon>Spermatophyta</taxon>
        <taxon>Magnoliopsida</taxon>
        <taxon>eudicotyledons</taxon>
        <taxon>Gunneridae</taxon>
        <taxon>Pentapetalae</taxon>
        <taxon>rosids</taxon>
        <taxon>fabids</taxon>
        <taxon>Fabales</taxon>
        <taxon>Fabaceae</taxon>
        <taxon>Papilionoideae</taxon>
        <taxon>50 kb inversion clade</taxon>
        <taxon>NPAAA clade</taxon>
        <taxon>Hologalegina</taxon>
        <taxon>IRL clade</taxon>
        <taxon>Trifolieae</taxon>
        <taxon>Trifolium</taxon>
    </lineage>
</organism>
<accession>A0A392S4N4</accession>
<proteinExistence type="predicted"/>
<protein>
    <submittedName>
        <fullName evidence="1">Uncharacterized protein</fullName>
    </submittedName>
</protein>
<evidence type="ECO:0000313" key="2">
    <source>
        <dbReference type="Proteomes" id="UP000265520"/>
    </source>
</evidence>
<feature type="non-terminal residue" evidence="1">
    <location>
        <position position="19"/>
    </location>
</feature>
<sequence length="19" mass="1818">MAEISISPLKGNGGTANSA</sequence>
<evidence type="ECO:0000313" key="1">
    <source>
        <dbReference type="EMBL" id="MCI43382.1"/>
    </source>
</evidence>
<reference evidence="1 2" key="1">
    <citation type="journal article" date="2018" name="Front. Plant Sci.">
        <title>Red Clover (Trifolium pratense) and Zigzag Clover (T. medium) - A Picture of Genomic Similarities and Differences.</title>
        <authorList>
            <person name="Dluhosova J."/>
            <person name="Istvanek J."/>
            <person name="Nedelnik J."/>
            <person name="Repkova J."/>
        </authorList>
    </citation>
    <scope>NUCLEOTIDE SEQUENCE [LARGE SCALE GENOMIC DNA]</scope>
    <source>
        <strain evidence="2">cv. 10/8</strain>
        <tissue evidence="1">Leaf</tissue>
    </source>
</reference>